<evidence type="ECO:0000256" key="2">
    <source>
        <dbReference type="SAM" id="Phobius"/>
    </source>
</evidence>
<evidence type="ECO:0008006" key="5">
    <source>
        <dbReference type="Google" id="ProtNLM"/>
    </source>
</evidence>
<keyword evidence="2" id="KW-1133">Transmembrane helix</keyword>
<keyword evidence="2" id="KW-0812">Transmembrane</keyword>
<gene>
    <name evidence="3" type="ORF">BGC07_05400</name>
</gene>
<keyword evidence="4" id="KW-1185">Reference proteome</keyword>
<evidence type="ECO:0000313" key="4">
    <source>
        <dbReference type="Proteomes" id="UP000094329"/>
    </source>
</evidence>
<name>A0ABX3A0T4_9GAMM</name>
<feature type="compositionally biased region" description="Basic and acidic residues" evidence="1">
    <location>
        <begin position="17"/>
        <end position="26"/>
    </location>
</feature>
<evidence type="ECO:0000313" key="3">
    <source>
        <dbReference type="EMBL" id="ODN42467.1"/>
    </source>
</evidence>
<proteinExistence type="predicted"/>
<keyword evidence="2" id="KW-0472">Membrane</keyword>
<reference evidence="3 4" key="1">
    <citation type="submission" date="2016-08" db="EMBL/GenBank/DDBJ databases">
        <title>Draft genome sequence of Candidatus Piscirickettsia litoralis, from seawater.</title>
        <authorList>
            <person name="Wan X."/>
            <person name="Lee A.J."/>
            <person name="Hou S."/>
            <person name="Donachie S.P."/>
        </authorList>
    </citation>
    <scope>NUCLEOTIDE SEQUENCE [LARGE SCALE GENOMIC DNA]</scope>
    <source>
        <strain evidence="3 4">Y2</strain>
    </source>
</reference>
<protein>
    <recommendedName>
        <fullName evidence="5">Type IV secretion system protein IcmG</fullName>
    </recommendedName>
</protein>
<accession>A0ABX3A0T4</accession>
<feature type="region of interest" description="Disordered" evidence="1">
    <location>
        <begin position="1"/>
        <end position="53"/>
    </location>
</feature>
<evidence type="ECO:0000256" key="1">
    <source>
        <dbReference type="SAM" id="MobiDB-lite"/>
    </source>
</evidence>
<dbReference type="Proteomes" id="UP000094329">
    <property type="component" value="Unassembled WGS sequence"/>
</dbReference>
<dbReference type="EMBL" id="MDTU01000001">
    <property type="protein sequence ID" value="ODN42467.1"/>
    <property type="molecule type" value="Genomic_DNA"/>
</dbReference>
<feature type="transmembrane region" description="Helical" evidence="2">
    <location>
        <begin position="71"/>
        <end position="90"/>
    </location>
</feature>
<comment type="caution">
    <text evidence="3">The sequence shown here is derived from an EMBL/GenBank/DDBJ whole genome shotgun (WGS) entry which is preliminary data.</text>
</comment>
<organism evidence="3 4">
    <name type="scientific">Piscirickettsia litoralis</name>
    <dbReference type="NCBI Taxonomy" id="1891921"/>
    <lineage>
        <taxon>Bacteria</taxon>
        <taxon>Pseudomonadati</taxon>
        <taxon>Pseudomonadota</taxon>
        <taxon>Gammaproteobacteria</taxon>
        <taxon>Thiotrichales</taxon>
        <taxon>Piscirickettsiaceae</taxon>
        <taxon>Piscirickettsia</taxon>
    </lineage>
</organism>
<dbReference type="RefSeq" id="WP_069312264.1">
    <property type="nucleotide sequence ID" value="NZ_MDTU01000001.1"/>
</dbReference>
<sequence length="317" mass="36064">MSNKEECFDFESDEEIKDNGHLKIEEKESENDQLNFDENPDRGSSDNEGETVSVKEKPLSFMDKIKPRLRFYLLCLLVAVIVIFLVRYNYRLIFPEKKSPEPSQTQSFAFAGNNKKLEESQRKLNVVNQSSGSSTNLNENLKSNKIYSNSAENISSRNTDEAKLSVKLNLILNELNRIKENSKSLKNISLKLSQSDLDKITNSIKKELSTNQAKVNSYIQSNSETDSEIKVLTKKLDQALTSITKANENYTYLISKENNNFDKLTLRAIITGRAWLVNKEGKTLTVKQGDFLNGYGKVIKINDKNQEVVTSSGYIFK</sequence>